<dbReference type="AlphaFoldDB" id="Q0TXX9"/>
<dbReference type="VEuPathDB" id="FungiDB:JI435_156070"/>
<dbReference type="KEGG" id="pno:SNOG_15607"/>
<protein>
    <submittedName>
        <fullName evidence="2">Uncharacterized protein</fullName>
    </submittedName>
</protein>
<dbReference type="RefSeq" id="XP_001805752.1">
    <property type="nucleotide sequence ID" value="XM_001805700.1"/>
</dbReference>
<dbReference type="InParanoid" id="Q0TXX9"/>
<reference evidence="3" key="1">
    <citation type="journal article" date="2007" name="Plant Cell">
        <title>Dothideomycete-plant interactions illuminated by genome sequencing and EST analysis of the wheat pathogen Stagonospora nodorum.</title>
        <authorList>
            <person name="Hane J.K."/>
            <person name="Lowe R.G."/>
            <person name="Solomon P.S."/>
            <person name="Tan K.C."/>
            <person name="Schoch C.L."/>
            <person name="Spatafora J.W."/>
            <person name="Crous P.W."/>
            <person name="Kodira C."/>
            <person name="Birren B.W."/>
            <person name="Galagan J.E."/>
            <person name="Torriani S.F."/>
            <person name="McDonald B.A."/>
            <person name="Oliver R.P."/>
        </authorList>
    </citation>
    <scope>NUCLEOTIDE SEQUENCE [LARGE SCALE GENOMIC DNA]</scope>
    <source>
        <strain evidence="3">SN15 / ATCC MYA-4574 / FGSC 10173</strain>
    </source>
</reference>
<feature type="signal peptide" evidence="1">
    <location>
        <begin position="1"/>
        <end position="20"/>
    </location>
</feature>
<evidence type="ECO:0000313" key="2">
    <source>
        <dbReference type="EMBL" id="EAT76982.2"/>
    </source>
</evidence>
<keyword evidence="1" id="KW-0732">Signal</keyword>
<dbReference type="EMBL" id="CH445363">
    <property type="protein sequence ID" value="EAT76982.2"/>
    <property type="molecule type" value="Genomic_DNA"/>
</dbReference>
<accession>Q0TXX9</accession>
<dbReference type="Proteomes" id="UP000001055">
    <property type="component" value="Unassembled WGS sequence"/>
</dbReference>
<gene>
    <name evidence="2" type="ORF">SNOG_15607</name>
</gene>
<name>Q0TXX9_PHANO</name>
<feature type="chain" id="PRO_5004177150" evidence="1">
    <location>
        <begin position="21"/>
        <end position="203"/>
    </location>
</feature>
<organism evidence="2 3">
    <name type="scientific">Phaeosphaeria nodorum (strain SN15 / ATCC MYA-4574 / FGSC 10173)</name>
    <name type="common">Glume blotch fungus</name>
    <name type="synonym">Parastagonospora nodorum</name>
    <dbReference type="NCBI Taxonomy" id="321614"/>
    <lineage>
        <taxon>Eukaryota</taxon>
        <taxon>Fungi</taxon>
        <taxon>Dikarya</taxon>
        <taxon>Ascomycota</taxon>
        <taxon>Pezizomycotina</taxon>
        <taxon>Dothideomycetes</taxon>
        <taxon>Pleosporomycetidae</taxon>
        <taxon>Pleosporales</taxon>
        <taxon>Pleosporineae</taxon>
        <taxon>Phaeosphaeriaceae</taxon>
        <taxon>Parastagonospora</taxon>
    </lineage>
</organism>
<proteinExistence type="predicted"/>
<evidence type="ECO:0000313" key="3">
    <source>
        <dbReference type="Proteomes" id="UP000001055"/>
    </source>
</evidence>
<dbReference type="GeneID" id="5982682"/>
<sequence>MLGSISEFTSLLKLLCCVTCEDNEDGEKVQALAGIMGDALPGAIAAINHADEMKADTEILDLPLAIKYFLEWSSDLPEYGMECNKGVLGAKELLEKAKSSGESKLRKKTGKDPWGWAKRLNWITANAMSPTLGGTHYNITNMSRKTRASHAFDKKDPSADMSDKDLKDGNLDFAQRTRSVLLISVCRKYSASVCSYFATIYQS</sequence>
<evidence type="ECO:0000256" key="1">
    <source>
        <dbReference type="SAM" id="SignalP"/>
    </source>
</evidence>